<dbReference type="OrthoDB" id="9774536at2"/>
<dbReference type="GO" id="GO:0016655">
    <property type="term" value="F:oxidoreductase activity, acting on NAD(P)H, quinone or similar compound as acceptor"/>
    <property type="evidence" value="ECO:0007669"/>
    <property type="project" value="UniProtKB-UniRule"/>
</dbReference>
<evidence type="ECO:0000256" key="1">
    <source>
        <dbReference type="ARBA" id="ARBA00022448"/>
    </source>
</evidence>
<dbReference type="PANTHER" id="PTHR37839:SF1">
    <property type="entry name" value="NA(+)-TRANSLOCATING NADH-QUINONE REDUCTASE SUBUNIT A"/>
    <property type="match status" value="1"/>
</dbReference>
<dbReference type="InterPro" id="IPR008703">
    <property type="entry name" value="NqrA"/>
</dbReference>
<dbReference type="RefSeq" id="WP_084594719.1">
    <property type="nucleotide sequence ID" value="NZ_CM002917.1"/>
</dbReference>
<evidence type="ECO:0000256" key="4">
    <source>
        <dbReference type="ARBA" id="ARBA00023053"/>
    </source>
</evidence>
<dbReference type="eggNOG" id="COG1726">
    <property type="taxonomic scope" value="Bacteria"/>
</dbReference>
<evidence type="ECO:0000259" key="11">
    <source>
        <dbReference type="Pfam" id="PF24836"/>
    </source>
</evidence>
<keyword evidence="12" id="KW-0560">Oxidoreductase</keyword>
<comment type="catalytic activity">
    <reaction evidence="8">
        <text>a ubiquinone + n Na(+)(in) + NADH + H(+) = a ubiquinol + n Na(+)(out) + NAD(+)</text>
        <dbReference type="Rhea" id="RHEA:47748"/>
        <dbReference type="Rhea" id="RHEA-COMP:9565"/>
        <dbReference type="Rhea" id="RHEA-COMP:9566"/>
        <dbReference type="ChEBI" id="CHEBI:15378"/>
        <dbReference type="ChEBI" id="CHEBI:16389"/>
        <dbReference type="ChEBI" id="CHEBI:17976"/>
        <dbReference type="ChEBI" id="CHEBI:29101"/>
        <dbReference type="ChEBI" id="CHEBI:57540"/>
        <dbReference type="ChEBI" id="CHEBI:57945"/>
        <dbReference type="EC" id="7.2.1.1"/>
    </reaction>
</comment>
<dbReference type="Pfam" id="PF05896">
    <property type="entry name" value="NQRA_N"/>
    <property type="match status" value="1"/>
</dbReference>
<gene>
    <name evidence="8" type="primary">nqrA</name>
    <name evidence="12" type="ORF">HPDFL43_16121</name>
</gene>
<comment type="similarity">
    <text evidence="8">Belongs to the NqrA family.</text>
</comment>
<dbReference type="Proteomes" id="UP000004291">
    <property type="component" value="Chromosome"/>
</dbReference>
<comment type="function">
    <text evidence="8">NQR complex catalyzes the reduction of ubiquinone-1 to ubiquinol by two successive reactions, coupled with the transport of Na(+) ions from the cytoplasm to the periplasm. NqrA to NqrE are probably involved in the second step, the conversion of ubisemiquinone to ubiquinol.</text>
</comment>
<feature type="domain" description="NqrA second alpha/beta" evidence="11">
    <location>
        <begin position="108"/>
        <end position="249"/>
    </location>
</feature>
<dbReference type="HOGENOM" id="CLU_046656_0_0_5"/>
<comment type="subunit">
    <text evidence="8">Composed of six subunits; NqrA, NqrB, NqrC, NqrD, NqrE and NqrF.</text>
</comment>
<evidence type="ECO:0000313" key="13">
    <source>
        <dbReference type="Proteomes" id="UP000004291"/>
    </source>
</evidence>
<dbReference type="GO" id="GO:0006814">
    <property type="term" value="P:sodium ion transport"/>
    <property type="evidence" value="ECO:0007669"/>
    <property type="project" value="UniProtKB-UniRule"/>
</dbReference>
<name>A9D764_HOEPD</name>
<dbReference type="InterPro" id="IPR056147">
    <property type="entry name" value="NQRA_N"/>
</dbReference>
<keyword evidence="5 8" id="KW-0406">Ion transport</keyword>
<feature type="domain" description="NqrA N-terminal barrel-sandwich hybrid" evidence="9">
    <location>
        <begin position="12"/>
        <end position="91"/>
    </location>
</feature>
<reference evidence="12 13" key="2">
    <citation type="submission" date="2012-06" db="EMBL/GenBank/DDBJ databases">
        <authorList>
            <person name="Fiebig A."/>
        </authorList>
    </citation>
    <scope>NUCLEOTIDE SEQUENCE [LARGE SCALE GENOMIC DNA]</scope>
    <source>
        <strain evidence="12 13">DFL-43</strain>
    </source>
</reference>
<evidence type="ECO:0000259" key="10">
    <source>
        <dbReference type="Pfam" id="PF11973"/>
    </source>
</evidence>
<keyword evidence="4 8" id="KW-0915">Sodium</keyword>
<keyword evidence="7 8" id="KW-0739">Sodium transport</keyword>
<evidence type="ECO:0000256" key="8">
    <source>
        <dbReference type="HAMAP-Rule" id="MF_00425"/>
    </source>
</evidence>
<reference evidence="12 13" key="1">
    <citation type="submission" date="2007-10" db="EMBL/GenBank/DDBJ databases">
        <authorList>
            <person name="Wagner-Dobler I."/>
            <person name="Ferriera S."/>
            <person name="Johnson J."/>
            <person name="Kravitz S."/>
            <person name="Beeson K."/>
            <person name="Sutton G."/>
            <person name="Rogers Y.-H."/>
            <person name="Friedman R."/>
            <person name="Frazier M."/>
            <person name="Venter J.C."/>
        </authorList>
    </citation>
    <scope>NUCLEOTIDE SEQUENCE [LARGE SCALE GENOMIC DNA]</scope>
    <source>
        <strain evidence="12 13">DFL-43</strain>
    </source>
</reference>
<evidence type="ECO:0000259" key="9">
    <source>
        <dbReference type="Pfam" id="PF05896"/>
    </source>
</evidence>
<comment type="caution">
    <text evidence="12">The sequence shown here is derived from an EMBL/GenBank/DDBJ whole genome shotgun (WGS) entry which is preliminary data.</text>
</comment>
<dbReference type="InterPro" id="IPR056148">
    <property type="entry name" value="NQRA_2nd"/>
</dbReference>
<evidence type="ECO:0000256" key="2">
    <source>
        <dbReference type="ARBA" id="ARBA00022967"/>
    </source>
</evidence>
<keyword evidence="3 8" id="KW-0520">NAD</keyword>
<evidence type="ECO:0000256" key="7">
    <source>
        <dbReference type="ARBA" id="ARBA00023201"/>
    </source>
</evidence>
<evidence type="ECO:0000256" key="6">
    <source>
        <dbReference type="ARBA" id="ARBA00023075"/>
    </source>
</evidence>
<keyword evidence="1 8" id="KW-0813">Transport</keyword>
<evidence type="ECO:0000313" key="12">
    <source>
        <dbReference type="EMBL" id="EDQ33018.2"/>
    </source>
</evidence>
<sequence length="420" mass="44193">MFPWFKTERAVAPVQSIRTGAEIGRVAILGVDVPGLRPKMLCEQGSEVLQGQPVFHDRSHPDVVFAAPVSGTVESITYGPRRTLSALVIRLARHAASPKPASVDAGTAADLRAALLAAGLWPSFLTRPFGRIPTPDAVADTIFVTATGDNAQAPDAGVVLEGREDAFGRGIKALMLLTEGPVFLCQPPGKDLVSGLEDRIRIAQFASGPLTGLAGHHIHRLHPVRAGRMVWTVGYQDVATIGEWLETGVVNPTRVISLAGPQASSPRLIRTLAGASLTELIAGETRSGNAEPDVAVVSGSPVSGRPAAWLGRYHQQVTLCKAAPARRASPNRGLKAWLSPSQQSPAALIPTAALERALGFGVPVVPLMRALSVGDSDAARKLGCLEMTEEDLAALSMVSTSGADYGQMLRHVLDELAEDA</sequence>
<keyword evidence="13" id="KW-1185">Reference proteome</keyword>
<dbReference type="EMBL" id="ABIA03000004">
    <property type="protein sequence ID" value="EDQ33018.2"/>
    <property type="molecule type" value="Genomic_DNA"/>
</dbReference>
<keyword evidence="6 8" id="KW-0830">Ubiquinone</keyword>
<evidence type="ECO:0000256" key="3">
    <source>
        <dbReference type="ARBA" id="ARBA00023027"/>
    </source>
</evidence>
<dbReference type="EC" id="7.2.1.1" evidence="8"/>
<feature type="domain" description="Na(+)-translocating NADH-quinone reductase subunit A C-terminal" evidence="10">
    <location>
        <begin position="255"/>
        <end position="306"/>
    </location>
</feature>
<protein>
    <recommendedName>
        <fullName evidence="8">Na(+)-translocating NADH-quinone reductase subunit A</fullName>
        <shortName evidence="8">Na(+)-NQR subunit A</shortName>
        <shortName evidence="8">Na(+)-translocating NQR subunit A</shortName>
        <ecNumber evidence="8">7.2.1.1</ecNumber>
    </recommendedName>
    <alternativeName>
        <fullName evidence="8">NQR complex subunit A</fullName>
    </alternativeName>
    <alternativeName>
        <fullName evidence="8">NQR-1 subunit A</fullName>
    </alternativeName>
</protein>
<dbReference type="PANTHER" id="PTHR37839">
    <property type="entry name" value="NA(+)-TRANSLOCATING NADH-QUINONE REDUCTASE SUBUNIT A"/>
    <property type="match status" value="1"/>
</dbReference>
<dbReference type="Pfam" id="PF11973">
    <property type="entry name" value="NQRA_SLBB"/>
    <property type="match status" value="1"/>
</dbReference>
<keyword evidence="2 8" id="KW-1278">Translocase</keyword>
<organism evidence="12 13">
    <name type="scientific">Hoeflea phototrophica (strain DSM 17068 / NCIMB 14078 / DFL-43)</name>
    <dbReference type="NCBI Taxonomy" id="411684"/>
    <lineage>
        <taxon>Bacteria</taxon>
        <taxon>Pseudomonadati</taxon>
        <taxon>Pseudomonadota</taxon>
        <taxon>Alphaproteobacteria</taxon>
        <taxon>Hyphomicrobiales</taxon>
        <taxon>Rhizobiaceae</taxon>
        <taxon>Hoeflea</taxon>
    </lineage>
</organism>
<dbReference type="InterPro" id="IPR022615">
    <property type="entry name" value="NqrA_C_domain"/>
</dbReference>
<accession>A9D764</accession>
<dbReference type="AlphaFoldDB" id="A9D764"/>
<dbReference type="Pfam" id="PF24836">
    <property type="entry name" value="NQRA_2nd"/>
    <property type="match status" value="1"/>
</dbReference>
<proteinExistence type="inferred from homology"/>
<dbReference type="HAMAP" id="MF_00425">
    <property type="entry name" value="NqrA"/>
    <property type="match status" value="1"/>
</dbReference>
<dbReference type="STRING" id="411684.HPDFL43_16121"/>
<evidence type="ECO:0000256" key="5">
    <source>
        <dbReference type="ARBA" id="ARBA00023065"/>
    </source>
</evidence>